<name>A0A9P1MCW7_9PEZI</name>
<dbReference type="PANTHER" id="PTHR38702">
    <property type="entry name" value="CALPONIN-HOMOLOGY (CH) DOMAIN-CONTAINING PROTEIN"/>
    <property type="match status" value="1"/>
</dbReference>
<sequence>MATTSADEPPPLEAKTRRRGFVRPQGTDFAASARSRETGQEEEAAGNARSGRSRVHPGLPTFTDAYSPLAGSPDLSAANFGPGHFTESPIDEGPMDPDDYYDDFEEPDPNILPPTVSTYNKVEKPVARPPTIDELKSDLKGASSELTSPFDSPRPKTSQGWFEVQGMHILDVMTFAIRAAKMYYTAHEKPDRLDTIKPEKEVRADLLTVMDVLKHAATRDFAGGIRNDEVAYMEAWLNGVSTMLQRDEAIEDAEQQERASWSWLHGDWAEGDVSRELAFLRSMDPEADPLPAYTPARDAADLPTPLLREMQNGLRLVKLHNAAVHKSQRRFGAIPTFHTDTQKPYRAADNIRYWAKAAELRWEVALKVDALGIVYNNSPQVWIDFEDAIFKWCQKVREEISSELAQNTV</sequence>
<keyword evidence="3" id="KW-1185">Reference proteome</keyword>
<dbReference type="EMBL" id="CALLCH030000015">
    <property type="protein sequence ID" value="CAI4216762.1"/>
    <property type="molecule type" value="Genomic_DNA"/>
</dbReference>
<gene>
    <name evidence="2" type="ORF">PPNO1_LOCUS6409</name>
</gene>
<protein>
    <submittedName>
        <fullName evidence="2">Uncharacterized protein</fullName>
    </submittedName>
</protein>
<evidence type="ECO:0000313" key="3">
    <source>
        <dbReference type="Proteomes" id="UP000838763"/>
    </source>
</evidence>
<dbReference type="AlphaFoldDB" id="A0A9P1MCW7"/>
<feature type="region of interest" description="Disordered" evidence="1">
    <location>
        <begin position="1"/>
        <end position="117"/>
    </location>
</feature>
<organism evidence="2 3">
    <name type="scientific">Parascedosporium putredinis</name>
    <dbReference type="NCBI Taxonomy" id="1442378"/>
    <lineage>
        <taxon>Eukaryota</taxon>
        <taxon>Fungi</taxon>
        <taxon>Dikarya</taxon>
        <taxon>Ascomycota</taxon>
        <taxon>Pezizomycotina</taxon>
        <taxon>Sordariomycetes</taxon>
        <taxon>Hypocreomycetidae</taxon>
        <taxon>Microascales</taxon>
        <taxon>Microascaceae</taxon>
        <taxon>Parascedosporium</taxon>
    </lineage>
</organism>
<dbReference type="OrthoDB" id="2534759at2759"/>
<accession>A0A9P1MCW7</accession>
<evidence type="ECO:0000313" key="2">
    <source>
        <dbReference type="EMBL" id="CAI4216762.1"/>
    </source>
</evidence>
<evidence type="ECO:0000256" key="1">
    <source>
        <dbReference type="SAM" id="MobiDB-lite"/>
    </source>
</evidence>
<reference evidence="2" key="1">
    <citation type="submission" date="2022-11" db="EMBL/GenBank/DDBJ databases">
        <authorList>
            <person name="Scott C."/>
            <person name="Bruce N."/>
        </authorList>
    </citation>
    <scope>NUCLEOTIDE SEQUENCE</scope>
</reference>
<dbReference type="PANTHER" id="PTHR38702:SF1">
    <property type="entry name" value="CALPONIN-HOMOLOGY (CH) DOMAIN-CONTAINING PROTEIN"/>
    <property type="match status" value="1"/>
</dbReference>
<dbReference type="Proteomes" id="UP000838763">
    <property type="component" value="Unassembled WGS sequence"/>
</dbReference>
<feature type="compositionally biased region" description="Acidic residues" evidence="1">
    <location>
        <begin position="89"/>
        <end position="108"/>
    </location>
</feature>
<proteinExistence type="predicted"/>
<comment type="caution">
    <text evidence="2">The sequence shown here is derived from an EMBL/GenBank/DDBJ whole genome shotgun (WGS) entry which is preliminary data.</text>
</comment>